<protein>
    <recommendedName>
        <fullName evidence="4">KfrA N-terminal DNA-binding domain-containing protein</fullName>
    </recommendedName>
</protein>
<dbReference type="Proteomes" id="UP001521137">
    <property type="component" value="Unassembled WGS sequence"/>
</dbReference>
<name>A0ABS9D9F9_9ALTE</name>
<dbReference type="RefSeq" id="WP_235312180.1">
    <property type="nucleotide sequence ID" value="NZ_JAKGAS010000004.1"/>
</dbReference>
<keyword evidence="3" id="KW-1185">Reference proteome</keyword>
<keyword evidence="1" id="KW-0175">Coiled coil</keyword>
<feature type="coiled-coil region" evidence="1">
    <location>
        <begin position="67"/>
        <end position="94"/>
    </location>
</feature>
<sequence length="95" mass="10691">MSNIDYIINLCHDIHAQGKKPSVALIRNQASKSLPIPEVIKALQNWKANPSQTKKVISEPDTPATSANTLEERVEYLEQALQKVIQELERLKNSN</sequence>
<gene>
    <name evidence="2" type="ORF">L0668_09875</name>
</gene>
<organism evidence="2 3">
    <name type="scientific">Paraglaciecola algarum</name>
    <dbReference type="NCBI Taxonomy" id="3050085"/>
    <lineage>
        <taxon>Bacteria</taxon>
        <taxon>Pseudomonadati</taxon>
        <taxon>Pseudomonadota</taxon>
        <taxon>Gammaproteobacteria</taxon>
        <taxon>Alteromonadales</taxon>
        <taxon>Alteromonadaceae</taxon>
        <taxon>Paraglaciecola</taxon>
    </lineage>
</organism>
<proteinExistence type="predicted"/>
<dbReference type="EMBL" id="JAKGAS010000004">
    <property type="protein sequence ID" value="MCF2948414.1"/>
    <property type="molecule type" value="Genomic_DNA"/>
</dbReference>
<evidence type="ECO:0000313" key="2">
    <source>
        <dbReference type="EMBL" id="MCF2948414.1"/>
    </source>
</evidence>
<reference evidence="2 3" key="1">
    <citation type="submission" date="2022-01" db="EMBL/GenBank/DDBJ databases">
        <title>Paraglaciecola sp. G1-23.</title>
        <authorList>
            <person name="Jin M.S."/>
            <person name="Han D.M."/>
            <person name="Kim H.M."/>
            <person name="Jeon C.O."/>
        </authorList>
    </citation>
    <scope>NUCLEOTIDE SEQUENCE [LARGE SCALE GENOMIC DNA]</scope>
    <source>
        <strain evidence="2 3">G1-23</strain>
    </source>
</reference>
<evidence type="ECO:0000313" key="3">
    <source>
        <dbReference type="Proteomes" id="UP001521137"/>
    </source>
</evidence>
<accession>A0ABS9D9F9</accession>
<evidence type="ECO:0000256" key="1">
    <source>
        <dbReference type="SAM" id="Coils"/>
    </source>
</evidence>
<evidence type="ECO:0008006" key="4">
    <source>
        <dbReference type="Google" id="ProtNLM"/>
    </source>
</evidence>
<comment type="caution">
    <text evidence="2">The sequence shown here is derived from an EMBL/GenBank/DDBJ whole genome shotgun (WGS) entry which is preliminary data.</text>
</comment>